<sequence length="946" mass="103873">MAGVVKKGTPFGTTYKRTSSRPLDSSEIPDSLEQARIYAKNANCEDVPYPGQVITVNGKAYILKIDPDMPDDSEKGFFHCTLDPLGGNTDNDDRYVRRDVAETIEKLMTFLEGINAKGTSTLEQIKLVGDILSSNFATGSTGFGIYKDEQGNYHLDIDFVDIRKRLNVESLQVNQATYVGGKQYNSDGIICNKVEDKGTFWRCYFRTTDAEGRTIYNPFAVDDLANCETFNLKSGNHYYWRAVVGIGDDFIDLSKSDCISGSDDPLVGDNIVHLGNKTNPERQGTILWDSVTAGGPYIRIYKGINSYTMPEPLIDLNTVLSEISAKFINQATGKDVDETINDLQADMDLVKEQTDKEYTLWFFDYDPTLENLPASDWTTDELKTMHEQDMFYNRLSGHGYRFEKDGSSWSWNDITDHLTLKALEDASKAQDTADGKRRVFVSQPKDSDAYDIGDMWANATYSGEGISYKNDSLVCITAKAAGTAFSIKHWQPSSTATTAYLENLGDRILAVVTDSEEGIEAAKRLANQGISDAYDAAQEALNALGIARDAQETADKNTAVIQVTKDSIAALVEGIHFDNYGNITNINTSGLVTTDDFNVLLSKKITFDAEGHVSNISTSGLVTEASFTHLFSEQAAADGYVKKAYIDLFVTENENGTFQSNAIVSADKIDFKGGTIKIAADNIDFEGADFKLSADNINFEGADFKVGANNISLEGYVTDNNGFSIKNGYMTAKGGTFGVFEIDESGFLSNSDNKDAYIYIKTVNGSTKRTAVLGNAISAVAGFETASLFEATGTGENIAMKVVASGSSETNLELGYQNIAMLARGGVKWFPAKDDIWNMPGVLGIYEVNFQSNSVTRMFGSGITFTSSPYRINNSEMVFPHNLGHRNYTVLTNCWGKQTDNNINPFVGNLSNVSDNTFTLYFFRTGDAHRMYPAIAHIVIVGRNKP</sequence>
<feature type="region of interest" description="Disordered" evidence="1">
    <location>
        <begin position="1"/>
        <end position="27"/>
    </location>
</feature>
<protein>
    <submittedName>
        <fullName evidence="2">Tail protein</fullName>
    </submittedName>
</protein>
<proteinExistence type="predicted"/>
<evidence type="ECO:0000313" key="2">
    <source>
        <dbReference type="EMBL" id="DAD79835.1"/>
    </source>
</evidence>
<name>A0A8S5MD23_9CAUD</name>
<accession>A0A8S5MD23</accession>
<evidence type="ECO:0000256" key="1">
    <source>
        <dbReference type="SAM" id="MobiDB-lite"/>
    </source>
</evidence>
<reference evidence="2" key="1">
    <citation type="journal article" date="2021" name="Proc. Natl. Acad. Sci. U.S.A.">
        <title>A Catalog of Tens of Thousands of Viruses from Human Metagenomes Reveals Hidden Associations with Chronic Diseases.</title>
        <authorList>
            <person name="Tisza M.J."/>
            <person name="Buck C.B."/>
        </authorList>
    </citation>
    <scope>NUCLEOTIDE SEQUENCE</scope>
    <source>
        <strain evidence="2">CthrG7</strain>
    </source>
</reference>
<organism evidence="2">
    <name type="scientific">Siphoviridae sp. cthrG7</name>
    <dbReference type="NCBI Taxonomy" id="2826428"/>
    <lineage>
        <taxon>Viruses</taxon>
        <taxon>Duplodnaviria</taxon>
        <taxon>Heunggongvirae</taxon>
        <taxon>Uroviricota</taxon>
        <taxon>Caudoviricetes</taxon>
    </lineage>
</organism>
<dbReference type="EMBL" id="BK014874">
    <property type="protein sequence ID" value="DAD79835.1"/>
    <property type="molecule type" value="Genomic_DNA"/>
</dbReference>
<feature type="compositionally biased region" description="Polar residues" evidence="1">
    <location>
        <begin position="11"/>
        <end position="23"/>
    </location>
</feature>